<protein>
    <recommendedName>
        <fullName evidence="7 14">Ribonuclease HII</fullName>
        <shortName evidence="14">RNase HII</shortName>
        <ecNumber evidence="6 14">3.1.26.4</ecNumber>
    </recommendedName>
</protein>
<feature type="region of interest" description="Disordered" evidence="17">
    <location>
        <begin position="256"/>
        <end position="290"/>
    </location>
</feature>
<dbReference type="InterPro" id="IPR022898">
    <property type="entry name" value="RNase_HII"/>
</dbReference>
<evidence type="ECO:0000256" key="17">
    <source>
        <dbReference type="SAM" id="MobiDB-lite"/>
    </source>
</evidence>
<evidence type="ECO:0000256" key="1">
    <source>
        <dbReference type="ARBA" id="ARBA00000077"/>
    </source>
</evidence>
<keyword evidence="13 14" id="KW-0464">Manganese</keyword>
<comment type="function">
    <text evidence="3 14 16">Endonuclease that specifically degrades the RNA of RNA-DNA hybrids.</text>
</comment>
<keyword evidence="20" id="KW-1185">Reference proteome</keyword>
<name>A0ABW2HTQ9_9ACTN</name>
<dbReference type="InterPro" id="IPR001352">
    <property type="entry name" value="RNase_HII/HIII"/>
</dbReference>
<comment type="similarity">
    <text evidence="5 14 16">Belongs to the RNase HII family.</text>
</comment>
<evidence type="ECO:0000256" key="12">
    <source>
        <dbReference type="ARBA" id="ARBA00022801"/>
    </source>
</evidence>
<evidence type="ECO:0000256" key="9">
    <source>
        <dbReference type="ARBA" id="ARBA00022722"/>
    </source>
</evidence>
<evidence type="ECO:0000256" key="8">
    <source>
        <dbReference type="ARBA" id="ARBA00022490"/>
    </source>
</evidence>
<dbReference type="PANTHER" id="PTHR10954:SF18">
    <property type="entry name" value="RIBONUCLEASE HII"/>
    <property type="match status" value="1"/>
</dbReference>
<dbReference type="InterPro" id="IPR024567">
    <property type="entry name" value="RNase_HII/HIII_dom"/>
</dbReference>
<sequence length="290" mass="30319">MLAPPRTVVRREGGIYALERALQRRGFRNVAGADEAGRGACAGPLVAAAAILPEGKRGEVPGLADSKLLTPAARERVYAEVVDRALAWSVMIIPATEVDARGLHVCNLAAMRRALASLSAPPEYVLTDGFPVDGLGVPGLAVWKGDQVAACVAAASVLAKVTRDRIMVELDDQFPSYGFAVHKGYVTDEHSAALLRHGPCAEHRFSYVNVAAASGRGNRPPRARRPMAAPAISPTLFDFAEPTAVLFDASAAEPPVLPGAGEGTVGVASGDQPQPSPSVGEDEAMEGEKR</sequence>
<dbReference type="GO" id="GO:0004523">
    <property type="term" value="F:RNA-DNA hybrid ribonuclease activity"/>
    <property type="evidence" value="ECO:0007669"/>
    <property type="project" value="UniProtKB-EC"/>
</dbReference>
<evidence type="ECO:0000256" key="3">
    <source>
        <dbReference type="ARBA" id="ARBA00004065"/>
    </source>
</evidence>
<dbReference type="InterPro" id="IPR036397">
    <property type="entry name" value="RNaseH_sf"/>
</dbReference>
<feature type="binding site" evidence="14 15">
    <location>
        <position position="128"/>
    </location>
    <ligand>
        <name>a divalent metal cation</name>
        <dbReference type="ChEBI" id="CHEBI:60240"/>
    </ligand>
</feature>
<keyword evidence="10 14" id="KW-0479">Metal-binding</keyword>
<feature type="domain" description="RNase H type-2" evidence="18">
    <location>
        <begin position="28"/>
        <end position="219"/>
    </location>
</feature>
<comment type="catalytic activity">
    <reaction evidence="1 14 15 16">
        <text>Endonucleolytic cleavage to 5'-phosphomonoester.</text>
        <dbReference type="EC" id="3.1.26.4"/>
    </reaction>
</comment>
<evidence type="ECO:0000256" key="14">
    <source>
        <dbReference type="HAMAP-Rule" id="MF_00052"/>
    </source>
</evidence>
<keyword evidence="8 14" id="KW-0963">Cytoplasm</keyword>
<evidence type="ECO:0000256" key="4">
    <source>
        <dbReference type="ARBA" id="ARBA00004496"/>
    </source>
</evidence>
<evidence type="ECO:0000256" key="5">
    <source>
        <dbReference type="ARBA" id="ARBA00007383"/>
    </source>
</evidence>
<dbReference type="EC" id="3.1.26.4" evidence="6 14"/>
<keyword evidence="11 14" id="KW-0255">Endonuclease</keyword>
<evidence type="ECO:0000313" key="20">
    <source>
        <dbReference type="Proteomes" id="UP001596548"/>
    </source>
</evidence>
<keyword evidence="9 14" id="KW-0540">Nuclease</keyword>
<evidence type="ECO:0000256" key="11">
    <source>
        <dbReference type="ARBA" id="ARBA00022759"/>
    </source>
</evidence>
<evidence type="ECO:0000259" key="18">
    <source>
        <dbReference type="PROSITE" id="PS51975"/>
    </source>
</evidence>
<accession>A0ABW2HTQ9</accession>
<dbReference type="HAMAP" id="MF_00052_B">
    <property type="entry name" value="RNase_HII_B"/>
    <property type="match status" value="1"/>
</dbReference>
<reference evidence="20" key="1">
    <citation type="journal article" date="2019" name="Int. J. Syst. Evol. Microbiol.">
        <title>The Global Catalogue of Microorganisms (GCM) 10K type strain sequencing project: providing services to taxonomists for standard genome sequencing and annotation.</title>
        <authorList>
            <consortium name="The Broad Institute Genomics Platform"/>
            <consortium name="The Broad Institute Genome Sequencing Center for Infectious Disease"/>
            <person name="Wu L."/>
            <person name="Ma J."/>
        </authorList>
    </citation>
    <scope>NUCLEOTIDE SEQUENCE [LARGE SCALE GENOMIC DNA]</scope>
    <source>
        <strain evidence="20">XZYJT-10</strain>
    </source>
</reference>
<dbReference type="Proteomes" id="UP001596548">
    <property type="component" value="Unassembled WGS sequence"/>
</dbReference>
<dbReference type="Pfam" id="PF01351">
    <property type="entry name" value="RNase_HII"/>
    <property type="match status" value="1"/>
</dbReference>
<dbReference type="InterPro" id="IPR012337">
    <property type="entry name" value="RNaseH-like_sf"/>
</dbReference>
<dbReference type="RefSeq" id="WP_378967960.1">
    <property type="nucleotide sequence ID" value="NZ_JBHTBJ010000008.1"/>
</dbReference>
<dbReference type="Gene3D" id="3.30.420.10">
    <property type="entry name" value="Ribonuclease H-like superfamily/Ribonuclease H"/>
    <property type="match status" value="1"/>
</dbReference>
<evidence type="ECO:0000256" key="2">
    <source>
        <dbReference type="ARBA" id="ARBA00001946"/>
    </source>
</evidence>
<dbReference type="NCBIfam" id="NF000595">
    <property type="entry name" value="PRK00015.1-3"/>
    <property type="match status" value="1"/>
</dbReference>
<comment type="cofactor">
    <cofactor evidence="2">
        <name>Mg(2+)</name>
        <dbReference type="ChEBI" id="CHEBI:18420"/>
    </cofactor>
</comment>
<feature type="compositionally biased region" description="Acidic residues" evidence="17">
    <location>
        <begin position="280"/>
        <end position="290"/>
    </location>
</feature>
<evidence type="ECO:0000256" key="6">
    <source>
        <dbReference type="ARBA" id="ARBA00012180"/>
    </source>
</evidence>
<comment type="caution">
    <text evidence="19">The sequence shown here is derived from an EMBL/GenBank/DDBJ whole genome shotgun (WGS) entry which is preliminary data.</text>
</comment>
<organism evidence="19 20">
    <name type="scientific">Paractinoplanes rhizophilus</name>
    <dbReference type="NCBI Taxonomy" id="1416877"/>
    <lineage>
        <taxon>Bacteria</taxon>
        <taxon>Bacillati</taxon>
        <taxon>Actinomycetota</taxon>
        <taxon>Actinomycetes</taxon>
        <taxon>Micromonosporales</taxon>
        <taxon>Micromonosporaceae</taxon>
        <taxon>Paractinoplanes</taxon>
    </lineage>
</organism>
<feature type="binding site" evidence="14 15">
    <location>
        <position position="35"/>
    </location>
    <ligand>
        <name>a divalent metal cation</name>
        <dbReference type="ChEBI" id="CHEBI:60240"/>
    </ligand>
</feature>
<comment type="subcellular location">
    <subcellularLocation>
        <location evidence="4 14">Cytoplasm</location>
    </subcellularLocation>
</comment>
<dbReference type="EMBL" id="JBHTBJ010000008">
    <property type="protein sequence ID" value="MFC7275159.1"/>
    <property type="molecule type" value="Genomic_DNA"/>
</dbReference>
<feature type="binding site" evidence="14 15">
    <location>
        <position position="34"/>
    </location>
    <ligand>
        <name>a divalent metal cation</name>
        <dbReference type="ChEBI" id="CHEBI:60240"/>
    </ligand>
</feature>
<evidence type="ECO:0000256" key="7">
    <source>
        <dbReference type="ARBA" id="ARBA00019179"/>
    </source>
</evidence>
<evidence type="ECO:0000256" key="10">
    <source>
        <dbReference type="ARBA" id="ARBA00022723"/>
    </source>
</evidence>
<evidence type="ECO:0000256" key="15">
    <source>
        <dbReference type="PROSITE-ProRule" id="PRU01319"/>
    </source>
</evidence>
<dbReference type="SUPFAM" id="SSF53098">
    <property type="entry name" value="Ribonuclease H-like"/>
    <property type="match status" value="1"/>
</dbReference>
<dbReference type="CDD" id="cd07182">
    <property type="entry name" value="RNase_HII_bacteria_HII_like"/>
    <property type="match status" value="1"/>
</dbReference>
<gene>
    <name evidence="14" type="primary">rnhB</name>
    <name evidence="19" type="ORF">ACFQS1_14285</name>
</gene>
<dbReference type="PROSITE" id="PS51975">
    <property type="entry name" value="RNASE_H_2"/>
    <property type="match status" value="1"/>
</dbReference>
<evidence type="ECO:0000256" key="13">
    <source>
        <dbReference type="ARBA" id="ARBA00023211"/>
    </source>
</evidence>
<evidence type="ECO:0000313" key="19">
    <source>
        <dbReference type="EMBL" id="MFC7275159.1"/>
    </source>
</evidence>
<keyword evidence="12 14" id="KW-0378">Hydrolase</keyword>
<evidence type="ECO:0000256" key="16">
    <source>
        <dbReference type="RuleBase" id="RU003515"/>
    </source>
</evidence>
<comment type="cofactor">
    <cofactor evidence="14 15">
        <name>Mn(2+)</name>
        <dbReference type="ChEBI" id="CHEBI:29035"/>
    </cofactor>
    <cofactor evidence="14 15">
        <name>Mg(2+)</name>
        <dbReference type="ChEBI" id="CHEBI:18420"/>
    </cofactor>
    <text evidence="14 15">Manganese or magnesium. Binds 1 divalent metal ion per monomer in the absence of substrate. May bind a second metal ion after substrate binding.</text>
</comment>
<proteinExistence type="inferred from homology"/>
<dbReference type="NCBIfam" id="NF000598">
    <property type="entry name" value="PRK00015.2-2"/>
    <property type="match status" value="1"/>
</dbReference>
<dbReference type="PANTHER" id="PTHR10954">
    <property type="entry name" value="RIBONUCLEASE H2 SUBUNIT A"/>
    <property type="match status" value="1"/>
</dbReference>